<evidence type="ECO:0000313" key="4">
    <source>
        <dbReference type="Proteomes" id="UP000054549"/>
    </source>
</evidence>
<accession>A0A0C2SSQ5</accession>
<dbReference type="InParanoid" id="A0A0C2SSQ5"/>
<dbReference type="GO" id="GO:0000462">
    <property type="term" value="P:maturation of SSU-rRNA from tricistronic rRNA transcript (SSU-rRNA, 5.8S rRNA, LSU-rRNA)"/>
    <property type="evidence" value="ECO:0007669"/>
    <property type="project" value="TreeGrafter"/>
</dbReference>
<dbReference type="STRING" id="946122.A0A0C2SSQ5"/>
<dbReference type="InterPro" id="IPR053940">
    <property type="entry name" value="UTP25_NTPase-like"/>
</dbReference>
<evidence type="ECO:0000259" key="2">
    <source>
        <dbReference type="Pfam" id="PF22916"/>
    </source>
</evidence>
<dbReference type="Proteomes" id="UP000054549">
    <property type="component" value="Unassembled WGS sequence"/>
</dbReference>
<gene>
    <name evidence="3" type="ORF">M378DRAFT_197478</name>
</gene>
<protein>
    <recommendedName>
        <fullName evidence="2">UTP25 NTP hydrolase-like domain-containing protein</fullName>
    </recommendedName>
</protein>
<dbReference type="GO" id="GO:0034511">
    <property type="term" value="F:U3 snoRNA binding"/>
    <property type="evidence" value="ECO:0007669"/>
    <property type="project" value="InterPro"/>
</dbReference>
<dbReference type="AlphaFoldDB" id="A0A0C2SSQ5"/>
<dbReference type="Pfam" id="PF22916">
    <property type="entry name" value="UTP25_NTPase-like"/>
    <property type="match status" value="1"/>
</dbReference>
<dbReference type="InterPro" id="IPR010678">
    <property type="entry name" value="UTP25"/>
</dbReference>
<dbReference type="GO" id="GO:0032040">
    <property type="term" value="C:small-subunit processome"/>
    <property type="evidence" value="ECO:0007669"/>
    <property type="project" value="TreeGrafter"/>
</dbReference>
<proteinExistence type="predicted"/>
<dbReference type="OrthoDB" id="10264378at2759"/>
<feature type="domain" description="UTP25 NTP hydrolase-like" evidence="2">
    <location>
        <begin position="46"/>
        <end position="146"/>
    </location>
</feature>
<evidence type="ECO:0000256" key="1">
    <source>
        <dbReference type="SAM" id="MobiDB-lite"/>
    </source>
</evidence>
<dbReference type="HOGENOM" id="CLU_1510209_0_0_1"/>
<reference evidence="3 4" key="1">
    <citation type="submission" date="2014-04" db="EMBL/GenBank/DDBJ databases">
        <title>Evolutionary Origins and Diversification of the Mycorrhizal Mutualists.</title>
        <authorList>
            <consortium name="DOE Joint Genome Institute"/>
            <consortium name="Mycorrhizal Genomics Consortium"/>
            <person name="Kohler A."/>
            <person name="Kuo A."/>
            <person name="Nagy L.G."/>
            <person name="Floudas D."/>
            <person name="Copeland A."/>
            <person name="Barry K.W."/>
            <person name="Cichocki N."/>
            <person name="Veneault-Fourrey C."/>
            <person name="LaButti K."/>
            <person name="Lindquist E.A."/>
            <person name="Lipzen A."/>
            <person name="Lundell T."/>
            <person name="Morin E."/>
            <person name="Murat C."/>
            <person name="Riley R."/>
            <person name="Ohm R."/>
            <person name="Sun H."/>
            <person name="Tunlid A."/>
            <person name="Henrissat B."/>
            <person name="Grigoriev I.V."/>
            <person name="Hibbett D.S."/>
            <person name="Martin F."/>
        </authorList>
    </citation>
    <scope>NUCLEOTIDE SEQUENCE [LARGE SCALE GENOMIC DNA]</scope>
    <source>
        <strain evidence="3 4">Koide BX008</strain>
    </source>
</reference>
<evidence type="ECO:0000313" key="3">
    <source>
        <dbReference type="EMBL" id="KIL66380.1"/>
    </source>
</evidence>
<feature type="region of interest" description="Disordered" evidence="1">
    <location>
        <begin position="54"/>
        <end position="76"/>
    </location>
</feature>
<organism evidence="3 4">
    <name type="scientific">Amanita muscaria (strain Koide BX008)</name>
    <dbReference type="NCBI Taxonomy" id="946122"/>
    <lineage>
        <taxon>Eukaryota</taxon>
        <taxon>Fungi</taxon>
        <taxon>Dikarya</taxon>
        <taxon>Basidiomycota</taxon>
        <taxon>Agaricomycotina</taxon>
        <taxon>Agaricomycetes</taxon>
        <taxon>Agaricomycetidae</taxon>
        <taxon>Agaricales</taxon>
        <taxon>Pluteineae</taxon>
        <taxon>Amanitaceae</taxon>
        <taxon>Amanita</taxon>
    </lineage>
</organism>
<dbReference type="GO" id="GO:0019843">
    <property type="term" value="F:rRNA binding"/>
    <property type="evidence" value="ECO:0007669"/>
    <property type="project" value="TreeGrafter"/>
</dbReference>
<dbReference type="PANTHER" id="PTHR12933:SF0">
    <property type="entry name" value="U3 SMALL NUCLEOLAR RNA-ASSOCIATED PROTEIN 25 HOMOLOG"/>
    <property type="match status" value="1"/>
</dbReference>
<dbReference type="PANTHER" id="PTHR12933">
    <property type="entry name" value="ORF PROTEIN-RELATED"/>
    <property type="match status" value="1"/>
</dbReference>
<dbReference type="EMBL" id="KN818236">
    <property type="protein sequence ID" value="KIL66380.1"/>
    <property type="molecule type" value="Genomic_DNA"/>
</dbReference>
<name>A0A0C2SSQ5_AMAMK</name>
<keyword evidence="4" id="KW-1185">Reference proteome</keyword>
<sequence>MSTSLIPFHTMVSMLILVLDRNDLLSLLSIRRDLYLASSSLDLRRVRKRRRILKNNERLSHATKTTPDSPPEDVQDQGFTRPSVLILLLFRSSALDWFTAMTSHTPSPTYQIENQSRFLTEYGLPAGAVDKLTTAEPGTYPRDHVALTPNMKVQITTRVTLIRGGADHKLKMAMHAQL</sequence>